<name>A0A2V3U4B1_9HYPH</name>
<dbReference type="Pfam" id="PF07331">
    <property type="entry name" value="TctB"/>
    <property type="match status" value="1"/>
</dbReference>
<evidence type="ECO:0000256" key="1">
    <source>
        <dbReference type="SAM" id="Phobius"/>
    </source>
</evidence>
<dbReference type="AlphaFoldDB" id="A0A2V3U4B1"/>
<feature type="domain" description="DUF1468" evidence="2">
    <location>
        <begin position="4"/>
        <end position="133"/>
    </location>
</feature>
<gene>
    <name evidence="3" type="ORF">C7450_107438</name>
</gene>
<dbReference type="InterPro" id="IPR009936">
    <property type="entry name" value="DUF1468"/>
</dbReference>
<organism evidence="3 4">
    <name type="scientific">Chelatococcus asaccharovorans</name>
    <dbReference type="NCBI Taxonomy" id="28210"/>
    <lineage>
        <taxon>Bacteria</taxon>
        <taxon>Pseudomonadati</taxon>
        <taxon>Pseudomonadota</taxon>
        <taxon>Alphaproteobacteria</taxon>
        <taxon>Hyphomicrobiales</taxon>
        <taxon>Chelatococcaceae</taxon>
        <taxon>Chelatococcus</taxon>
    </lineage>
</organism>
<evidence type="ECO:0000259" key="2">
    <source>
        <dbReference type="Pfam" id="PF07331"/>
    </source>
</evidence>
<sequence>MRGALVLMAVAATALVYSVLHYDIWMSGMPGSGLMPLVGASLVIVACLGVAIRERGLPSGFTVHPAPLAYGVGFVLLLPLTALIGLLPALGLMAVAILRWVEHLSLGRSVAVAAVAVLGSWLLFQRLLLVPLPLGWIWGF</sequence>
<keyword evidence="1" id="KW-1133">Transmembrane helix</keyword>
<feature type="transmembrane region" description="Helical" evidence="1">
    <location>
        <begin position="73"/>
        <end position="100"/>
    </location>
</feature>
<keyword evidence="1" id="KW-0812">Transmembrane</keyword>
<keyword evidence="4" id="KW-1185">Reference proteome</keyword>
<dbReference type="Proteomes" id="UP000248021">
    <property type="component" value="Unassembled WGS sequence"/>
</dbReference>
<dbReference type="EMBL" id="QJJK01000007">
    <property type="protein sequence ID" value="PXW57397.1"/>
    <property type="molecule type" value="Genomic_DNA"/>
</dbReference>
<dbReference type="RefSeq" id="WP_110375966.1">
    <property type="nucleotide sequence ID" value="NZ_JAHBRY010000001.1"/>
</dbReference>
<keyword evidence="1" id="KW-0472">Membrane</keyword>
<reference evidence="3 4" key="1">
    <citation type="submission" date="2018-05" db="EMBL/GenBank/DDBJ databases">
        <title>Genomic Encyclopedia of Type Strains, Phase IV (KMG-IV): sequencing the most valuable type-strain genomes for metagenomic binning, comparative biology and taxonomic classification.</title>
        <authorList>
            <person name="Goeker M."/>
        </authorList>
    </citation>
    <scope>NUCLEOTIDE SEQUENCE [LARGE SCALE GENOMIC DNA]</scope>
    <source>
        <strain evidence="3 4">DSM 6462</strain>
    </source>
</reference>
<comment type="caution">
    <text evidence="3">The sequence shown here is derived from an EMBL/GenBank/DDBJ whole genome shotgun (WGS) entry which is preliminary data.</text>
</comment>
<accession>A0A2V3U4B1</accession>
<proteinExistence type="predicted"/>
<feature type="transmembrane region" description="Helical" evidence="1">
    <location>
        <begin position="106"/>
        <end position="124"/>
    </location>
</feature>
<feature type="transmembrane region" description="Helical" evidence="1">
    <location>
        <begin position="34"/>
        <end position="52"/>
    </location>
</feature>
<dbReference type="OrthoDB" id="8304982at2"/>
<protein>
    <submittedName>
        <fullName evidence="3">Tripartite tricarboxylate transporter TctB family protein</fullName>
    </submittedName>
</protein>
<evidence type="ECO:0000313" key="4">
    <source>
        <dbReference type="Proteomes" id="UP000248021"/>
    </source>
</evidence>
<evidence type="ECO:0000313" key="3">
    <source>
        <dbReference type="EMBL" id="PXW57397.1"/>
    </source>
</evidence>